<dbReference type="EMBL" id="JAXCGZ010002058">
    <property type="protein sequence ID" value="KAK7084532.1"/>
    <property type="molecule type" value="Genomic_DNA"/>
</dbReference>
<name>A0AAN9AFS3_HALRR</name>
<dbReference type="PROSITE" id="PS50195">
    <property type="entry name" value="PX"/>
    <property type="match status" value="1"/>
</dbReference>
<evidence type="ECO:0000256" key="5">
    <source>
        <dbReference type="ARBA" id="ARBA00023121"/>
    </source>
</evidence>
<dbReference type="InterPro" id="IPR039937">
    <property type="entry name" value="SNX20/SNX21"/>
</dbReference>
<dbReference type="Proteomes" id="UP001381693">
    <property type="component" value="Unassembled WGS sequence"/>
</dbReference>
<sequence length="357" mass="40767">MSIQMSTKVGMDTDDDISTIEEEVVSLLHPSSGRSVSPSLTIESDSSLDDIASISNQDDVAADVLVPSLLDLTLESSVKSIVKFKINSAQSKTVQGEKFVVYFVEAHHRIQYEDGKIKNAVNLENCKECPHSSKTIERVEKFGSLERRYSEFLTVYNALMKSHRALMEEFQGFPKKVLIGNFSVEVITERCKSLERFVNFVYAEDVLRRTAIFSNFLYGRELKMSDNLLLHSEFEEACPILEKTYVLLQGLHWDTGLVLRILCQLIVSLHCISDYEKTCQLAEIAMSRFLAPGNKKIKSELYLPFLFFCNSLWRTLGKDRTYIRGEIEQLQSLRKKEDCVPNLLDLLRDEIALKTLH</sequence>
<keyword evidence="5" id="KW-0446">Lipid-binding</keyword>
<dbReference type="Pfam" id="PF00787">
    <property type="entry name" value="PX"/>
    <property type="match status" value="1"/>
</dbReference>
<evidence type="ECO:0000256" key="6">
    <source>
        <dbReference type="ARBA" id="ARBA00023136"/>
    </source>
</evidence>
<dbReference type="PANTHER" id="PTHR20939">
    <property type="entry name" value="SORTING NEXIN 20, 21"/>
    <property type="match status" value="1"/>
</dbReference>
<accession>A0AAN9AFS3</accession>
<keyword evidence="4" id="KW-0653">Protein transport</keyword>
<keyword evidence="2" id="KW-0813">Transport</keyword>
<evidence type="ECO:0000313" key="9">
    <source>
        <dbReference type="Proteomes" id="UP001381693"/>
    </source>
</evidence>
<dbReference type="SMART" id="SM00312">
    <property type="entry name" value="PX"/>
    <property type="match status" value="1"/>
</dbReference>
<evidence type="ECO:0000256" key="3">
    <source>
        <dbReference type="ARBA" id="ARBA00022753"/>
    </source>
</evidence>
<dbReference type="SUPFAM" id="SSF64268">
    <property type="entry name" value="PX domain"/>
    <property type="match status" value="1"/>
</dbReference>
<protein>
    <recommendedName>
        <fullName evidence="7">PX domain-containing protein</fullName>
    </recommendedName>
</protein>
<feature type="domain" description="PX" evidence="7">
    <location>
        <begin position="80"/>
        <end position="224"/>
    </location>
</feature>
<dbReference type="GO" id="GO:1901981">
    <property type="term" value="F:phosphatidylinositol phosphate binding"/>
    <property type="evidence" value="ECO:0007669"/>
    <property type="project" value="TreeGrafter"/>
</dbReference>
<comment type="subcellular location">
    <subcellularLocation>
        <location evidence="1">Early endosome membrane</location>
        <topology evidence="1">Peripheral membrane protein</topology>
        <orientation evidence="1">Cytoplasmic side</orientation>
    </subcellularLocation>
</comment>
<keyword evidence="9" id="KW-1185">Reference proteome</keyword>
<dbReference type="Gene3D" id="3.30.1520.10">
    <property type="entry name" value="Phox-like domain"/>
    <property type="match status" value="1"/>
</dbReference>
<dbReference type="GO" id="GO:0031901">
    <property type="term" value="C:early endosome membrane"/>
    <property type="evidence" value="ECO:0007669"/>
    <property type="project" value="UniProtKB-SubCell"/>
</dbReference>
<evidence type="ECO:0000256" key="1">
    <source>
        <dbReference type="ARBA" id="ARBA00004469"/>
    </source>
</evidence>
<dbReference type="GO" id="GO:0015031">
    <property type="term" value="P:protein transport"/>
    <property type="evidence" value="ECO:0007669"/>
    <property type="project" value="UniProtKB-KW"/>
</dbReference>
<evidence type="ECO:0000256" key="2">
    <source>
        <dbReference type="ARBA" id="ARBA00022448"/>
    </source>
</evidence>
<evidence type="ECO:0000313" key="8">
    <source>
        <dbReference type="EMBL" id="KAK7084532.1"/>
    </source>
</evidence>
<organism evidence="8 9">
    <name type="scientific">Halocaridina rubra</name>
    <name type="common">Hawaiian red shrimp</name>
    <dbReference type="NCBI Taxonomy" id="373956"/>
    <lineage>
        <taxon>Eukaryota</taxon>
        <taxon>Metazoa</taxon>
        <taxon>Ecdysozoa</taxon>
        <taxon>Arthropoda</taxon>
        <taxon>Crustacea</taxon>
        <taxon>Multicrustacea</taxon>
        <taxon>Malacostraca</taxon>
        <taxon>Eumalacostraca</taxon>
        <taxon>Eucarida</taxon>
        <taxon>Decapoda</taxon>
        <taxon>Pleocyemata</taxon>
        <taxon>Caridea</taxon>
        <taxon>Atyoidea</taxon>
        <taxon>Atyidae</taxon>
        <taxon>Halocaridina</taxon>
    </lineage>
</organism>
<keyword evidence="3" id="KW-0967">Endosome</keyword>
<dbReference type="AlphaFoldDB" id="A0AAN9AFS3"/>
<dbReference type="PANTHER" id="PTHR20939:SF11">
    <property type="entry name" value="LD12265P"/>
    <property type="match status" value="1"/>
</dbReference>
<dbReference type="InterPro" id="IPR001683">
    <property type="entry name" value="PX_dom"/>
</dbReference>
<evidence type="ECO:0000259" key="7">
    <source>
        <dbReference type="PROSITE" id="PS50195"/>
    </source>
</evidence>
<dbReference type="InterPro" id="IPR036871">
    <property type="entry name" value="PX_dom_sf"/>
</dbReference>
<comment type="caution">
    <text evidence="8">The sequence shown here is derived from an EMBL/GenBank/DDBJ whole genome shotgun (WGS) entry which is preliminary data.</text>
</comment>
<reference evidence="8 9" key="1">
    <citation type="submission" date="2023-11" db="EMBL/GenBank/DDBJ databases">
        <title>Halocaridina rubra genome assembly.</title>
        <authorList>
            <person name="Smith C."/>
        </authorList>
    </citation>
    <scope>NUCLEOTIDE SEQUENCE [LARGE SCALE GENOMIC DNA]</scope>
    <source>
        <strain evidence="8">EP-1</strain>
        <tissue evidence="8">Whole</tissue>
    </source>
</reference>
<evidence type="ECO:0000256" key="4">
    <source>
        <dbReference type="ARBA" id="ARBA00022927"/>
    </source>
</evidence>
<keyword evidence="6" id="KW-0472">Membrane</keyword>
<proteinExistence type="predicted"/>
<gene>
    <name evidence="8" type="ORF">SK128_014666</name>
</gene>